<dbReference type="PANTHER" id="PTHR11690:SF288">
    <property type="entry name" value="AMILORIDE-SENSITIVE NA+ CHANNEL-RELATED"/>
    <property type="match status" value="1"/>
</dbReference>
<dbReference type="Gene3D" id="1.10.287.770">
    <property type="entry name" value="YojJ-like"/>
    <property type="match status" value="2"/>
</dbReference>
<dbReference type="PANTHER" id="PTHR11690">
    <property type="entry name" value="AMILORIDE-SENSITIVE SODIUM CHANNEL-RELATED"/>
    <property type="match status" value="1"/>
</dbReference>
<keyword evidence="8 12" id="KW-0406">Ion transport</keyword>
<keyword evidence="7" id="KW-0915">Sodium</keyword>
<dbReference type="Gene3D" id="1.10.287.820">
    <property type="entry name" value="Acid-sensing ion channel domain"/>
    <property type="match status" value="2"/>
</dbReference>
<feature type="transmembrane region" description="Helical" evidence="13">
    <location>
        <begin position="396"/>
        <end position="421"/>
    </location>
</feature>
<reference evidence="14" key="1">
    <citation type="submission" date="2018-07" db="EMBL/GenBank/DDBJ databases">
        <authorList>
            <person name="Quirk P.G."/>
            <person name="Krulwich T.A."/>
        </authorList>
    </citation>
    <scope>NUCLEOTIDE SEQUENCE</scope>
</reference>
<dbReference type="Pfam" id="PF00858">
    <property type="entry name" value="ASC"/>
    <property type="match status" value="2"/>
</dbReference>
<evidence type="ECO:0000256" key="12">
    <source>
        <dbReference type="RuleBase" id="RU000679"/>
    </source>
</evidence>
<comment type="similarity">
    <text evidence="2 12">Belongs to the amiloride-sensitive sodium channel (TC 1.A.6) family.</text>
</comment>
<dbReference type="GO" id="GO:0015280">
    <property type="term" value="F:ligand-gated sodium channel activity"/>
    <property type="evidence" value="ECO:0007669"/>
    <property type="project" value="TreeGrafter"/>
</dbReference>
<evidence type="ECO:0000256" key="10">
    <source>
        <dbReference type="ARBA" id="ARBA00023201"/>
    </source>
</evidence>
<dbReference type="AlphaFoldDB" id="A0A336MHZ4"/>
<protein>
    <submittedName>
        <fullName evidence="14">CSON001990 protein</fullName>
    </submittedName>
</protein>
<evidence type="ECO:0000256" key="5">
    <source>
        <dbReference type="ARBA" id="ARBA00022692"/>
    </source>
</evidence>
<evidence type="ECO:0000256" key="1">
    <source>
        <dbReference type="ARBA" id="ARBA00004141"/>
    </source>
</evidence>
<evidence type="ECO:0000256" key="3">
    <source>
        <dbReference type="ARBA" id="ARBA00022448"/>
    </source>
</evidence>
<dbReference type="VEuPathDB" id="VectorBase:CSON001990"/>
<dbReference type="PRINTS" id="PR01078">
    <property type="entry name" value="AMINACHANNEL"/>
</dbReference>
<accession>A0A336MHZ4</accession>
<evidence type="ECO:0000256" key="9">
    <source>
        <dbReference type="ARBA" id="ARBA00023136"/>
    </source>
</evidence>
<dbReference type="OMA" id="PFIFPRG"/>
<keyword evidence="5 12" id="KW-0812">Transmembrane</keyword>
<evidence type="ECO:0000256" key="2">
    <source>
        <dbReference type="ARBA" id="ARBA00007193"/>
    </source>
</evidence>
<keyword evidence="9 13" id="KW-0472">Membrane</keyword>
<keyword evidence="3 12" id="KW-0813">Transport</keyword>
<dbReference type="GO" id="GO:0005886">
    <property type="term" value="C:plasma membrane"/>
    <property type="evidence" value="ECO:0007669"/>
    <property type="project" value="TreeGrafter"/>
</dbReference>
<keyword evidence="4 12" id="KW-0894">Sodium channel</keyword>
<evidence type="ECO:0000256" key="6">
    <source>
        <dbReference type="ARBA" id="ARBA00022989"/>
    </source>
</evidence>
<gene>
    <name evidence="14" type="primary">CSON001990</name>
</gene>
<keyword evidence="10 12" id="KW-0739">Sodium transport</keyword>
<evidence type="ECO:0000256" key="11">
    <source>
        <dbReference type="ARBA" id="ARBA00023303"/>
    </source>
</evidence>
<evidence type="ECO:0000256" key="7">
    <source>
        <dbReference type="ARBA" id="ARBA00023053"/>
    </source>
</evidence>
<evidence type="ECO:0000256" key="4">
    <source>
        <dbReference type="ARBA" id="ARBA00022461"/>
    </source>
</evidence>
<sequence length="909" mass="104411">MEKGLNVSKLEFSESEMELFELIAQTCIKDGNQDEMRKLVKNFVNKTFDLNPKLMEDAAPVLNETLIFCAAVLVEKRWTCQLGFGRILTEEGVCYTFNLLNKTELLRDGFSFNFDENFPPSAANWSFDMKSIKPEDPQYTFNNPFYPFRIFTTGQKLIVYLASNTAEDLEESCPGYGERFRVFIHGPDEIPWHLHHYYDIDIKTYTTLSVTPQIVMATDRMETAYSPEKRRCYFDGEKTLKFFKRYTKKNCELECFVNITQSLCNCTRFNFPRDPNTRICGLSDYICVSRDATYNLHKETASASLNSTYQGRFKCNCWAGCRSIQYEAQVREAKLFDNQRKILKSQVVDKTGKVENKSVLYDVTKLYVTFKDSEFFAMKRSELYGLTDFIANCGGLLGLFMGVSLLSFVEIIYFFAVRLVMGIFNRHKTVMEIPFPAVTICKQIKVQRSLFDYDPIYTNVLRDGLNALENNYSVDAIKAFELMAQTCIKDGSRKDMMKIVGEFANHESLLDQKLLEKLAPDFSETFLQCGGMMTPDHWKCSEVLSMILTEDGVCHTFNLLPKDEMLNEGTALRIVDRTEKIKPNWSLEVSKPMDSDEYEYGLTFCKDPLRAYTVGQKLSIKVASNSSDVSRYCQGTGERYKIFLHNPYEIPSNQHQSYDMDIDQIVTLSVRPRVVLASETIKTAYTAKQRRCYFNSEKKLRYFRIYSKRNCEIECLANITVAKCGCTPFWLPREKDACKPICGLKDYHCMTKTSYRLFNIEIAVASFTHESPDPSQIKNSKEQAVFGCNCMAACKTVMYEADIRAVKLVENHSGILLASKEISNDSDAENTDVTVNDVKFSKLIVQFKEAEFIAMKRSELYGLTDFIANCGGILGLFMGVSILSFVEVIYFFCVRCFSTTQCRRRGHRN</sequence>
<keyword evidence="11 12" id="KW-0407">Ion channel</keyword>
<dbReference type="InterPro" id="IPR001873">
    <property type="entry name" value="ENaC"/>
</dbReference>
<proteinExistence type="inferred from homology"/>
<comment type="subcellular location">
    <subcellularLocation>
        <location evidence="1">Membrane</location>
        <topology evidence="1">Multi-pass membrane protein</topology>
    </subcellularLocation>
</comment>
<evidence type="ECO:0000313" key="14">
    <source>
        <dbReference type="EMBL" id="SSX30024.1"/>
    </source>
</evidence>
<feature type="transmembrane region" description="Helical" evidence="13">
    <location>
        <begin position="866"/>
        <end position="892"/>
    </location>
</feature>
<dbReference type="EMBL" id="UFQT01001320">
    <property type="protein sequence ID" value="SSX30024.1"/>
    <property type="molecule type" value="Genomic_DNA"/>
</dbReference>
<keyword evidence="6 13" id="KW-1133">Transmembrane helix</keyword>
<name>A0A336MHZ4_CULSO</name>
<evidence type="ECO:0000256" key="8">
    <source>
        <dbReference type="ARBA" id="ARBA00023065"/>
    </source>
</evidence>
<evidence type="ECO:0000256" key="13">
    <source>
        <dbReference type="SAM" id="Phobius"/>
    </source>
</evidence>
<organism evidence="14">
    <name type="scientific">Culicoides sonorensis</name>
    <name type="common">Biting midge</name>
    <dbReference type="NCBI Taxonomy" id="179676"/>
    <lineage>
        <taxon>Eukaryota</taxon>
        <taxon>Metazoa</taxon>
        <taxon>Ecdysozoa</taxon>
        <taxon>Arthropoda</taxon>
        <taxon>Hexapoda</taxon>
        <taxon>Insecta</taxon>
        <taxon>Pterygota</taxon>
        <taxon>Neoptera</taxon>
        <taxon>Endopterygota</taxon>
        <taxon>Diptera</taxon>
        <taxon>Nematocera</taxon>
        <taxon>Chironomoidea</taxon>
        <taxon>Ceratopogonidae</taxon>
        <taxon>Ceratopogoninae</taxon>
        <taxon>Culicoides</taxon>
        <taxon>Monoculicoides</taxon>
    </lineage>
</organism>